<reference evidence="3" key="1">
    <citation type="submission" date="2022-10" db="EMBL/GenBank/DDBJ databases">
        <title>Streptomyces beihaiensis sp. nov., a chitin degrading actinobacterium, isolated from shrimp pond soil.</title>
        <authorList>
            <person name="Xie J."/>
            <person name="Shen N."/>
        </authorList>
    </citation>
    <scope>NUCLEOTIDE SEQUENCE</scope>
    <source>
        <strain evidence="3">GXMU-J5</strain>
    </source>
</reference>
<dbReference type="Gene3D" id="2.60.40.1890">
    <property type="entry name" value="PCu(A)C copper chaperone"/>
    <property type="match status" value="1"/>
</dbReference>
<dbReference type="EMBL" id="JAPHNL010000030">
    <property type="protein sequence ID" value="MCX3059032.1"/>
    <property type="molecule type" value="Genomic_DNA"/>
</dbReference>
<dbReference type="InterPro" id="IPR036182">
    <property type="entry name" value="PCuAC_sf"/>
</dbReference>
<dbReference type="InterPro" id="IPR007410">
    <property type="entry name" value="LpqE-like"/>
</dbReference>
<sequence length="200" mass="19829">MRRTRSITSVSARPRRPAAAVASAAVLLLTGAALTACSSSSSPSSSAGSGSPSQLSTITANPSVPSSANTSSSSAGTGGKATYDEPVLKVTGAYVVQPSKGTADSASAYAVISNAGRQPSSLKGAISPAAQSVSLAPAQPLTVAAGGRVVLRPGGDHLVLKGLKKKLTTGEKVTLRLLFEGAEPITVSAPVEPTTYKPSN</sequence>
<feature type="compositionally biased region" description="Low complexity" evidence="1">
    <location>
        <begin position="36"/>
        <end position="53"/>
    </location>
</feature>
<keyword evidence="2" id="KW-0732">Signal</keyword>
<dbReference type="SUPFAM" id="SSF110087">
    <property type="entry name" value="DR1885-like metal-binding protein"/>
    <property type="match status" value="1"/>
</dbReference>
<dbReference type="InterPro" id="IPR058248">
    <property type="entry name" value="Lxx211020-like"/>
</dbReference>
<proteinExistence type="predicted"/>
<gene>
    <name evidence="3" type="ORF">OFY01_04440</name>
</gene>
<comment type="caution">
    <text evidence="3">The sequence shown here is derived from an EMBL/GenBank/DDBJ whole genome shotgun (WGS) entry which is preliminary data.</text>
</comment>
<organism evidence="3 4">
    <name type="scientific">Streptomyces beihaiensis</name>
    <dbReference type="NCBI Taxonomy" id="2984495"/>
    <lineage>
        <taxon>Bacteria</taxon>
        <taxon>Bacillati</taxon>
        <taxon>Actinomycetota</taxon>
        <taxon>Actinomycetes</taxon>
        <taxon>Kitasatosporales</taxon>
        <taxon>Streptomycetaceae</taxon>
        <taxon>Streptomyces</taxon>
    </lineage>
</organism>
<name>A0ABT3TPR7_9ACTN</name>
<keyword evidence="4" id="KW-1185">Reference proteome</keyword>
<feature type="chain" id="PRO_5046350270" evidence="2">
    <location>
        <begin position="36"/>
        <end position="200"/>
    </location>
</feature>
<dbReference type="Proteomes" id="UP001163064">
    <property type="component" value="Unassembled WGS sequence"/>
</dbReference>
<feature type="compositionally biased region" description="Low complexity" evidence="1">
    <location>
        <begin position="66"/>
        <end position="75"/>
    </location>
</feature>
<evidence type="ECO:0000256" key="1">
    <source>
        <dbReference type="SAM" id="MobiDB-lite"/>
    </source>
</evidence>
<dbReference type="PANTHER" id="PTHR36302">
    <property type="entry name" value="BLR7088 PROTEIN"/>
    <property type="match status" value="1"/>
</dbReference>
<dbReference type="Pfam" id="PF04314">
    <property type="entry name" value="PCuAC"/>
    <property type="match status" value="1"/>
</dbReference>
<protein>
    <submittedName>
        <fullName evidence="3">Copper chaperone PCu(A)C</fullName>
    </submittedName>
</protein>
<feature type="compositionally biased region" description="Polar residues" evidence="1">
    <location>
        <begin position="54"/>
        <end position="65"/>
    </location>
</feature>
<accession>A0ABT3TPR7</accession>
<evidence type="ECO:0000313" key="3">
    <source>
        <dbReference type="EMBL" id="MCX3059032.1"/>
    </source>
</evidence>
<feature type="signal peptide" evidence="2">
    <location>
        <begin position="1"/>
        <end position="35"/>
    </location>
</feature>
<dbReference type="RefSeq" id="WP_266596487.1">
    <property type="nucleotide sequence ID" value="NZ_JAPHNL010000030.1"/>
</dbReference>
<feature type="region of interest" description="Disordered" evidence="1">
    <location>
        <begin position="36"/>
        <end position="80"/>
    </location>
</feature>
<evidence type="ECO:0000256" key="2">
    <source>
        <dbReference type="SAM" id="SignalP"/>
    </source>
</evidence>
<dbReference type="PANTHER" id="PTHR36302:SF1">
    <property type="entry name" value="COPPER CHAPERONE PCU(A)C"/>
    <property type="match status" value="1"/>
</dbReference>
<evidence type="ECO:0000313" key="4">
    <source>
        <dbReference type="Proteomes" id="UP001163064"/>
    </source>
</evidence>